<proteinExistence type="predicted"/>
<accession>A0ABQ7X9M2</accession>
<evidence type="ECO:0000313" key="2">
    <source>
        <dbReference type="EMBL" id="KAH0852625.1"/>
    </source>
</evidence>
<reference evidence="2 3" key="1">
    <citation type="submission" date="2021-05" db="EMBL/GenBank/DDBJ databases">
        <title>Genome Assembly of Synthetic Allotetraploid Brassica napus Reveals Homoeologous Exchanges between Subgenomes.</title>
        <authorList>
            <person name="Davis J.T."/>
        </authorList>
    </citation>
    <scope>NUCLEOTIDE SEQUENCE [LARGE SCALE GENOMIC DNA]</scope>
    <source>
        <strain evidence="3">cv. Da-Ae</strain>
        <tissue evidence="2">Seedling</tissue>
    </source>
</reference>
<comment type="caution">
    <text evidence="2">The sequence shown here is derived from an EMBL/GenBank/DDBJ whole genome shotgun (WGS) entry which is preliminary data.</text>
</comment>
<name>A0ABQ7X9M2_BRANA</name>
<organism evidence="2 3">
    <name type="scientific">Brassica napus</name>
    <name type="common">Rape</name>
    <dbReference type="NCBI Taxonomy" id="3708"/>
    <lineage>
        <taxon>Eukaryota</taxon>
        <taxon>Viridiplantae</taxon>
        <taxon>Streptophyta</taxon>
        <taxon>Embryophyta</taxon>
        <taxon>Tracheophyta</taxon>
        <taxon>Spermatophyta</taxon>
        <taxon>Magnoliopsida</taxon>
        <taxon>eudicotyledons</taxon>
        <taxon>Gunneridae</taxon>
        <taxon>Pentapetalae</taxon>
        <taxon>rosids</taxon>
        <taxon>malvids</taxon>
        <taxon>Brassicales</taxon>
        <taxon>Brassicaceae</taxon>
        <taxon>Brassiceae</taxon>
        <taxon>Brassica</taxon>
    </lineage>
</organism>
<dbReference type="EMBL" id="JAGKQM010001000">
    <property type="protein sequence ID" value="KAH0852625.1"/>
    <property type="molecule type" value="Genomic_DNA"/>
</dbReference>
<gene>
    <name evidence="2" type="ORF">HID58_093790</name>
</gene>
<evidence type="ECO:0000313" key="3">
    <source>
        <dbReference type="Proteomes" id="UP000824890"/>
    </source>
</evidence>
<evidence type="ECO:0000256" key="1">
    <source>
        <dbReference type="SAM" id="MobiDB-lite"/>
    </source>
</evidence>
<sequence length="164" mass="17820">GEEHPVGREGVDPGILEFQAELIKTHAAPTKVIRKTLGEENGLDLERDNLLGVDGMDLDEFHNSLLTNGNNENEIEDDVKFQEDGVVNVEEKQSDDAEAKTLVAGDTVMKQGPESGGSTKMRMYQALISPRKRNVAKTGTLQGDNSKQVEDKGISNPKPGLPKP</sequence>
<feature type="compositionally biased region" description="Polar residues" evidence="1">
    <location>
        <begin position="137"/>
        <end position="146"/>
    </location>
</feature>
<protein>
    <submittedName>
        <fullName evidence="2">Uncharacterized protein</fullName>
    </submittedName>
</protein>
<keyword evidence="3" id="KW-1185">Reference proteome</keyword>
<feature type="region of interest" description="Disordered" evidence="1">
    <location>
        <begin position="127"/>
        <end position="164"/>
    </location>
</feature>
<feature type="non-terminal residue" evidence="2">
    <location>
        <position position="1"/>
    </location>
</feature>
<dbReference type="Proteomes" id="UP000824890">
    <property type="component" value="Unassembled WGS sequence"/>
</dbReference>